<dbReference type="InterPro" id="IPR001525">
    <property type="entry name" value="C5_MeTfrase"/>
</dbReference>
<name>A0A0F9E476_9ZZZZ</name>
<sequence>NIVAFCENDKYCQEVLKKHWPDVFIYEKIEELNGKEILAYTEKLYGNAKQYNGEKSKRQVSKFGSGSGKNNISTETDGETKTETIDLCTFGWPCQPFSVAGKRKGKEDDRYLWPEAYRVIQETNPTWLIGENVPGIIGMELDNVLSDLEGEGYETQTFIIPACAVDARHKRNRVWIVANSKMPRNSGKRKYKNSGKFCYKAKWQSMGDESVNSGKVMADSTVGRCEKRESKRELEEYFSEGDRRWPTEPNVGRVAHGIPSRVDRLKALGNSIVPQVVMPIMLAIKEIEDGISQRT</sequence>
<comment type="caution">
    <text evidence="5">The sequence shown here is derived from an EMBL/GenBank/DDBJ whole genome shotgun (WGS) entry which is preliminary data.</text>
</comment>
<feature type="region of interest" description="Disordered" evidence="4">
    <location>
        <begin position="56"/>
        <end position="78"/>
    </location>
</feature>
<dbReference type="AlphaFoldDB" id="A0A0F9E476"/>
<feature type="compositionally biased region" description="Polar residues" evidence="4">
    <location>
        <begin position="62"/>
        <end position="75"/>
    </location>
</feature>
<dbReference type="SUPFAM" id="SSF53335">
    <property type="entry name" value="S-adenosyl-L-methionine-dependent methyltransferases"/>
    <property type="match status" value="1"/>
</dbReference>
<dbReference type="PROSITE" id="PS00095">
    <property type="entry name" value="C5_MTASE_2"/>
    <property type="match status" value="1"/>
</dbReference>
<organism evidence="5">
    <name type="scientific">marine sediment metagenome</name>
    <dbReference type="NCBI Taxonomy" id="412755"/>
    <lineage>
        <taxon>unclassified sequences</taxon>
        <taxon>metagenomes</taxon>
        <taxon>ecological metagenomes</taxon>
    </lineage>
</organism>
<dbReference type="Pfam" id="PF00145">
    <property type="entry name" value="DNA_methylase"/>
    <property type="match status" value="1"/>
</dbReference>
<evidence type="ECO:0000256" key="1">
    <source>
        <dbReference type="ARBA" id="ARBA00022603"/>
    </source>
</evidence>
<dbReference type="PANTHER" id="PTHR46098">
    <property type="entry name" value="TRNA (CYTOSINE(38)-C(5))-METHYLTRANSFERASE"/>
    <property type="match status" value="1"/>
</dbReference>
<dbReference type="PANTHER" id="PTHR46098:SF1">
    <property type="entry name" value="TRNA (CYTOSINE(38)-C(5))-METHYLTRANSFERASE"/>
    <property type="match status" value="1"/>
</dbReference>
<evidence type="ECO:0000256" key="3">
    <source>
        <dbReference type="ARBA" id="ARBA00022691"/>
    </source>
</evidence>
<proteinExistence type="predicted"/>
<dbReference type="GO" id="GO:0008168">
    <property type="term" value="F:methyltransferase activity"/>
    <property type="evidence" value="ECO:0007669"/>
    <property type="project" value="UniProtKB-KW"/>
</dbReference>
<accession>A0A0F9E476</accession>
<feature type="non-terminal residue" evidence="5">
    <location>
        <position position="1"/>
    </location>
</feature>
<evidence type="ECO:0000256" key="2">
    <source>
        <dbReference type="ARBA" id="ARBA00022679"/>
    </source>
</evidence>
<reference evidence="5" key="1">
    <citation type="journal article" date="2015" name="Nature">
        <title>Complex archaea that bridge the gap between prokaryotes and eukaryotes.</title>
        <authorList>
            <person name="Spang A."/>
            <person name="Saw J.H."/>
            <person name="Jorgensen S.L."/>
            <person name="Zaremba-Niedzwiedzka K."/>
            <person name="Martijn J."/>
            <person name="Lind A.E."/>
            <person name="van Eijk R."/>
            <person name="Schleper C."/>
            <person name="Guy L."/>
            <person name="Ettema T.J."/>
        </authorList>
    </citation>
    <scope>NUCLEOTIDE SEQUENCE</scope>
</reference>
<dbReference type="Gene3D" id="3.40.50.150">
    <property type="entry name" value="Vaccinia Virus protein VP39"/>
    <property type="match status" value="1"/>
</dbReference>
<evidence type="ECO:0000256" key="4">
    <source>
        <dbReference type="SAM" id="MobiDB-lite"/>
    </source>
</evidence>
<dbReference type="EMBL" id="LAZR01038707">
    <property type="protein sequence ID" value="KKL18853.1"/>
    <property type="molecule type" value="Genomic_DNA"/>
</dbReference>
<protein>
    <recommendedName>
        <fullName evidence="6">DNA (cytosine-5-)-methyltransferase</fullName>
    </recommendedName>
</protein>
<dbReference type="PROSITE" id="PS51679">
    <property type="entry name" value="SAM_MT_C5"/>
    <property type="match status" value="1"/>
</dbReference>
<gene>
    <name evidence="5" type="ORF">LCGC14_2471350</name>
</gene>
<dbReference type="InterPro" id="IPR050750">
    <property type="entry name" value="C5-MTase"/>
</dbReference>
<keyword evidence="1" id="KW-0489">Methyltransferase</keyword>
<dbReference type="InterPro" id="IPR029063">
    <property type="entry name" value="SAM-dependent_MTases_sf"/>
</dbReference>
<dbReference type="InterPro" id="IPR031303">
    <property type="entry name" value="C5_meth_CS"/>
</dbReference>
<evidence type="ECO:0008006" key="6">
    <source>
        <dbReference type="Google" id="ProtNLM"/>
    </source>
</evidence>
<keyword evidence="2" id="KW-0808">Transferase</keyword>
<dbReference type="GO" id="GO:0032259">
    <property type="term" value="P:methylation"/>
    <property type="evidence" value="ECO:0007669"/>
    <property type="project" value="UniProtKB-KW"/>
</dbReference>
<keyword evidence="3" id="KW-0949">S-adenosyl-L-methionine</keyword>
<evidence type="ECO:0000313" key="5">
    <source>
        <dbReference type="EMBL" id="KKL18853.1"/>
    </source>
</evidence>